<reference evidence="2" key="2">
    <citation type="submission" date="2015-06" db="UniProtKB">
        <authorList>
            <consortium name="EnsemblPlants"/>
        </authorList>
    </citation>
    <scope>IDENTIFICATION</scope>
    <source>
        <strain evidence="2">DM1-3 516 R44</strain>
    </source>
</reference>
<dbReference type="PANTHER" id="PTHR34427:SF15">
    <property type="entry name" value="DUF4283 DOMAIN-CONTAINING PROTEIN"/>
    <property type="match status" value="1"/>
</dbReference>
<organism evidence="2 3">
    <name type="scientific">Solanum tuberosum</name>
    <name type="common">Potato</name>
    <dbReference type="NCBI Taxonomy" id="4113"/>
    <lineage>
        <taxon>Eukaryota</taxon>
        <taxon>Viridiplantae</taxon>
        <taxon>Streptophyta</taxon>
        <taxon>Embryophyta</taxon>
        <taxon>Tracheophyta</taxon>
        <taxon>Spermatophyta</taxon>
        <taxon>Magnoliopsida</taxon>
        <taxon>eudicotyledons</taxon>
        <taxon>Gunneridae</taxon>
        <taxon>Pentapetalae</taxon>
        <taxon>asterids</taxon>
        <taxon>lamiids</taxon>
        <taxon>Solanales</taxon>
        <taxon>Solanaceae</taxon>
        <taxon>Solanoideae</taxon>
        <taxon>Solaneae</taxon>
        <taxon>Solanum</taxon>
    </lineage>
</organism>
<evidence type="ECO:0000313" key="2">
    <source>
        <dbReference type="EnsemblPlants" id="PGSC0003DMT400089639"/>
    </source>
</evidence>
<keyword evidence="3" id="KW-1185">Reference proteome</keyword>
<feature type="compositionally biased region" description="Basic and acidic residues" evidence="1">
    <location>
        <begin position="114"/>
        <end position="135"/>
    </location>
</feature>
<proteinExistence type="predicted"/>
<dbReference type="InParanoid" id="M1DIK8"/>
<dbReference type="PANTHER" id="PTHR34427">
    <property type="entry name" value="DUF4283 DOMAIN PROTEIN"/>
    <property type="match status" value="1"/>
</dbReference>
<name>M1DIK8_SOLTU</name>
<reference evidence="3" key="1">
    <citation type="journal article" date="2011" name="Nature">
        <title>Genome sequence and analysis of the tuber crop potato.</title>
        <authorList>
            <consortium name="The Potato Genome Sequencing Consortium"/>
        </authorList>
    </citation>
    <scope>NUCLEOTIDE SEQUENCE [LARGE SCALE GENOMIC DNA]</scope>
    <source>
        <strain evidence="3">cv. DM1-3 516 R44</strain>
    </source>
</reference>
<dbReference type="Gramene" id="PGSC0003DMT400089639">
    <property type="protein sequence ID" value="PGSC0003DMT400089639"/>
    <property type="gene ID" value="PGSC0003DMG400039210"/>
</dbReference>
<feature type="region of interest" description="Disordered" evidence="1">
    <location>
        <begin position="113"/>
        <end position="135"/>
    </location>
</feature>
<protein>
    <submittedName>
        <fullName evidence="2">Uncharacterized protein</fullName>
    </submittedName>
</protein>
<evidence type="ECO:0000313" key="3">
    <source>
        <dbReference type="Proteomes" id="UP000011115"/>
    </source>
</evidence>
<accession>M1DIK8</accession>
<dbReference type="EnsemblPlants" id="PGSC0003DMT400089639">
    <property type="protein sequence ID" value="PGSC0003DMT400089639"/>
    <property type="gene ID" value="PGSC0003DMG400039210"/>
</dbReference>
<dbReference type="AlphaFoldDB" id="M1DIK8"/>
<sequence length="135" mass="15661">MGRCIIGDMLSASSDLIPPSKKPSRETDGQQRKVVEHVLSAEWVWKKHKAQLQWWSSTTYASRKKGWGLDKTTRFPLNLWFQKSFKMVGDHCGGYIKTGRNVTEKSLVHGTYQSERRWRGSMKEPHDKRSDKPVK</sequence>
<dbReference type="Proteomes" id="UP000011115">
    <property type="component" value="Unassembled WGS sequence"/>
</dbReference>
<evidence type="ECO:0000256" key="1">
    <source>
        <dbReference type="SAM" id="MobiDB-lite"/>
    </source>
</evidence>
<dbReference type="HOGENOM" id="CLU_1889432_0_0_1"/>
<dbReference type="PaxDb" id="4113-PGSC0003DMT400089639"/>